<dbReference type="PANTHER" id="PTHR42776">
    <property type="entry name" value="SERINE PEPTIDASE S9 FAMILY MEMBER"/>
    <property type="match status" value="1"/>
</dbReference>
<evidence type="ECO:0000256" key="1">
    <source>
        <dbReference type="ARBA" id="ARBA00022801"/>
    </source>
</evidence>
<dbReference type="AlphaFoldDB" id="H5SPT3"/>
<keyword evidence="1" id="KW-0378">Hydrolase</keyword>
<dbReference type="GO" id="GO:0004177">
    <property type="term" value="F:aminopeptidase activity"/>
    <property type="evidence" value="ECO:0007669"/>
    <property type="project" value="UniProtKB-KW"/>
</dbReference>
<organism evidence="3">
    <name type="scientific">uncultured Acetothermia bacterium</name>
    <dbReference type="NCBI Taxonomy" id="236499"/>
    <lineage>
        <taxon>Bacteria</taxon>
        <taxon>Candidatus Bipolaricaulota</taxon>
        <taxon>environmental samples</taxon>
    </lineage>
</organism>
<evidence type="ECO:0000259" key="2">
    <source>
        <dbReference type="Pfam" id="PF00326"/>
    </source>
</evidence>
<dbReference type="PANTHER" id="PTHR42776:SF27">
    <property type="entry name" value="DIPEPTIDYL PEPTIDASE FAMILY MEMBER 6"/>
    <property type="match status" value="1"/>
</dbReference>
<sequence length="654" mass="73146">MNASTAVSIIPRKVLFGNPDRIQARLSPDGSHIAFLAPLNGVLNVWVAPIENPEAAKPVTRDTKRGIRFYFWAYTNRHILYIQDKDGDENWRIYSVDLSTHSTKDLTPFEGVQAEIYKVSYKLPTEILIGLNNRDSRMHDVYRLNIETGERALVVENTEGLLGFVSDDLYHLRLAMRFTPEGGTEMLRRTPEGAWQLFVKIAQEDSLTTGPRTLDKTGTVVYMIDSRGRDTAALVAINLETGEQKLLFEDPRADVSDVLIHPTEKTVQAVAATYERKHWTVLDHSIAEDLAYLQTVADGELEVVSRTLDDTRWVVAYVMDNGPVRYYLYERRQKQARFLFTDRKALEGLPLARMHPVMLTSRDGLTLVSYLTLPVWADPDGDGRPTEPLPMVLLVHGGPWARDSWGYDPFHQWLANRGYAVLSVNFRGSTGFGKKFVNAGDKEWGGKMHDDLVDAVQWAIAEKIADPKRIAIMGGSYGGYATLVGLTFTPELFACGVDIVGPSNLITFMNSIPPYWVPMLTLLTSRVGDHRTEEGRQFLLSRSPLSYVERICKPLLIGQGANDPRVKQAESDQIVQAMRAKNIPVTYVLFPDEGHGFARPENRIAFFAVAEAFLARHLGGRCEPIGEDFVGSSITIPVGAEELPTVSTVLRSHS</sequence>
<dbReference type="Gene3D" id="3.40.50.1820">
    <property type="entry name" value="alpha/beta hydrolase"/>
    <property type="match status" value="1"/>
</dbReference>
<keyword evidence="3" id="KW-0031">Aminopeptidase</keyword>
<dbReference type="Pfam" id="PF00326">
    <property type="entry name" value="Peptidase_S9"/>
    <property type="match status" value="1"/>
</dbReference>
<accession>H5SPT3</accession>
<dbReference type="MEROPS" id="S09.A77"/>
<reference evidence="3" key="2">
    <citation type="journal article" date="2012" name="PLoS ONE">
        <title>A Deeply Branching Thermophilic Bacterium with an Ancient Acetyl-CoA Pathway Dominates a Subsurface Ecosystem.</title>
        <authorList>
            <person name="Takami H."/>
            <person name="Noguchi H."/>
            <person name="Takaki Y."/>
            <person name="Uchiyama I."/>
            <person name="Toyoda A."/>
            <person name="Nishi S."/>
            <person name="Chee G.-J."/>
            <person name="Arai W."/>
            <person name="Nunoura T."/>
            <person name="Itoh T."/>
            <person name="Hattori M."/>
            <person name="Takai K."/>
        </authorList>
    </citation>
    <scope>NUCLEOTIDE SEQUENCE</scope>
</reference>
<dbReference type="GO" id="GO:0004252">
    <property type="term" value="F:serine-type endopeptidase activity"/>
    <property type="evidence" value="ECO:0007669"/>
    <property type="project" value="TreeGrafter"/>
</dbReference>
<dbReference type="Gene3D" id="2.120.10.30">
    <property type="entry name" value="TolB, C-terminal domain"/>
    <property type="match status" value="1"/>
</dbReference>
<protein>
    <submittedName>
        <fullName evidence="3">Aminopeptidase</fullName>
    </submittedName>
</protein>
<name>H5SPT3_9BACT</name>
<dbReference type="SUPFAM" id="SSF53474">
    <property type="entry name" value="alpha/beta-Hydrolases"/>
    <property type="match status" value="1"/>
</dbReference>
<dbReference type="SUPFAM" id="SSF82171">
    <property type="entry name" value="DPP6 N-terminal domain-like"/>
    <property type="match status" value="1"/>
</dbReference>
<dbReference type="GO" id="GO:0006508">
    <property type="term" value="P:proteolysis"/>
    <property type="evidence" value="ECO:0007669"/>
    <property type="project" value="InterPro"/>
</dbReference>
<dbReference type="InterPro" id="IPR011042">
    <property type="entry name" value="6-blade_b-propeller_TolB-like"/>
</dbReference>
<evidence type="ECO:0000313" key="3">
    <source>
        <dbReference type="EMBL" id="BAL58169.1"/>
    </source>
</evidence>
<reference evidence="3" key="1">
    <citation type="journal article" date="2005" name="Environ. Microbiol.">
        <title>Genetic and functional properties of uncultivated thermophilic crenarchaeotes from a subsurface gold mine as revealed by analysis of genome fragments.</title>
        <authorList>
            <person name="Nunoura T."/>
            <person name="Hirayama H."/>
            <person name="Takami H."/>
            <person name="Oida H."/>
            <person name="Nishi S."/>
            <person name="Shimamura S."/>
            <person name="Suzuki Y."/>
            <person name="Inagaki F."/>
            <person name="Takai K."/>
            <person name="Nealson K.H."/>
            <person name="Horikoshi K."/>
        </authorList>
    </citation>
    <scope>NUCLEOTIDE SEQUENCE</scope>
</reference>
<gene>
    <name evidence="3" type="ORF">HGMM_F54G04C10</name>
</gene>
<dbReference type="InterPro" id="IPR029058">
    <property type="entry name" value="AB_hydrolase_fold"/>
</dbReference>
<dbReference type="EMBL" id="AP011795">
    <property type="protein sequence ID" value="BAL58169.1"/>
    <property type="molecule type" value="Genomic_DNA"/>
</dbReference>
<dbReference type="InterPro" id="IPR001375">
    <property type="entry name" value="Peptidase_S9_cat"/>
</dbReference>
<feature type="domain" description="Peptidase S9 prolyl oligopeptidase catalytic" evidence="2">
    <location>
        <begin position="411"/>
        <end position="620"/>
    </location>
</feature>
<keyword evidence="3" id="KW-0645">Protease</keyword>
<proteinExistence type="predicted"/>